<feature type="compositionally biased region" description="Low complexity" evidence="1">
    <location>
        <begin position="119"/>
        <end position="140"/>
    </location>
</feature>
<feature type="compositionally biased region" description="Low complexity" evidence="1">
    <location>
        <begin position="147"/>
        <end position="160"/>
    </location>
</feature>
<evidence type="ECO:0000256" key="1">
    <source>
        <dbReference type="SAM" id="MobiDB-lite"/>
    </source>
</evidence>
<dbReference type="KEGG" id="svn:CP980_04245"/>
<dbReference type="AlphaFoldDB" id="A0A5J6J1P5"/>
<evidence type="ECO:0000313" key="3">
    <source>
        <dbReference type="EMBL" id="QEV44385.1"/>
    </source>
</evidence>
<gene>
    <name evidence="3" type="ORF">CP980_04245</name>
</gene>
<accession>A0A5J6J1P5</accession>
<sequence length="172" mass="17074">MTPGERTVERRLRQALDARAAGITVRELRPAQPPGLHVRRLPAARLRMGLRRYALPLAGLAAAAAAVAGYLVLGPSTSPVRPVPPAAPPEIPGPGPSPDPGTGTGTPDPSVTPSPVTSPGPGARTARPPGATPTPSGAHSPVPPSRSPAASATPSSSPLRSSPPPSAGPSKG</sequence>
<organism evidence="3 4">
    <name type="scientific">Streptomyces vinaceus</name>
    <dbReference type="NCBI Taxonomy" id="1960"/>
    <lineage>
        <taxon>Bacteria</taxon>
        <taxon>Bacillati</taxon>
        <taxon>Actinomycetota</taxon>
        <taxon>Actinomycetes</taxon>
        <taxon>Kitasatosporales</taxon>
        <taxon>Streptomycetaceae</taxon>
        <taxon>Streptomyces</taxon>
    </lineage>
</organism>
<proteinExistence type="predicted"/>
<keyword evidence="2" id="KW-0812">Transmembrane</keyword>
<keyword evidence="2" id="KW-1133">Transmembrane helix</keyword>
<dbReference type="RefSeq" id="WP_132754122.1">
    <property type="nucleotide sequence ID" value="NZ_BNBW01000001.1"/>
</dbReference>
<dbReference type="GeneID" id="95609775"/>
<evidence type="ECO:0000256" key="2">
    <source>
        <dbReference type="SAM" id="Phobius"/>
    </source>
</evidence>
<feature type="transmembrane region" description="Helical" evidence="2">
    <location>
        <begin position="53"/>
        <end position="73"/>
    </location>
</feature>
<evidence type="ECO:0000313" key="4">
    <source>
        <dbReference type="Proteomes" id="UP000325563"/>
    </source>
</evidence>
<feature type="compositionally biased region" description="Pro residues" evidence="1">
    <location>
        <begin position="81"/>
        <end position="99"/>
    </location>
</feature>
<feature type="region of interest" description="Disordered" evidence="1">
    <location>
        <begin position="74"/>
        <end position="172"/>
    </location>
</feature>
<feature type="compositionally biased region" description="Pro residues" evidence="1">
    <location>
        <begin position="161"/>
        <end position="172"/>
    </location>
</feature>
<name>A0A5J6J1P5_STRVI</name>
<protein>
    <submittedName>
        <fullName evidence="3">Uncharacterized protein</fullName>
    </submittedName>
</protein>
<dbReference type="EMBL" id="CP023692">
    <property type="protein sequence ID" value="QEV44385.1"/>
    <property type="molecule type" value="Genomic_DNA"/>
</dbReference>
<dbReference type="Proteomes" id="UP000325563">
    <property type="component" value="Chromosome"/>
</dbReference>
<reference evidence="3 4" key="1">
    <citation type="submission" date="2017-09" db="EMBL/GenBank/DDBJ databases">
        <authorList>
            <person name="Lee N."/>
            <person name="Cho B.-K."/>
        </authorList>
    </citation>
    <scope>NUCLEOTIDE SEQUENCE [LARGE SCALE GENOMIC DNA]</scope>
    <source>
        <strain evidence="3 4">ATCC 27476</strain>
    </source>
</reference>
<keyword evidence="4" id="KW-1185">Reference proteome</keyword>
<keyword evidence="2" id="KW-0472">Membrane</keyword>